<dbReference type="RefSeq" id="WP_379903205.1">
    <property type="nucleotide sequence ID" value="NZ_JBHRTR010000031.1"/>
</dbReference>
<reference evidence="3" key="1">
    <citation type="journal article" date="2019" name="Int. J. Syst. Evol. Microbiol.">
        <title>The Global Catalogue of Microorganisms (GCM) 10K type strain sequencing project: providing services to taxonomists for standard genome sequencing and annotation.</title>
        <authorList>
            <consortium name="The Broad Institute Genomics Platform"/>
            <consortium name="The Broad Institute Genome Sequencing Center for Infectious Disease"/>
            <person name="Wu L."/>
            <person name="Ma J."/>
        </authorList>
    </citation>
    <scope>NUCLEOTIDE SEQUENCE [LARGE SCALE GENOMIC DNA]</scope>
    <source>
        <strain evidence="3">KCTC 42964</strain>
    </source>
</reference>
<dbReference type="Gene3D" id="3.40.830.10">
    <property type="entry name" value="LigB-like"/>
    <property type="match status" value="1"/>
</dbReference>
<proteinExistence type="predicted"/>
<gene>
    <name evidence="2" type="ORF">ACFOGJ_18350</name>
</gene>
<dbReference type="EMBL" id="JBHRTR010000031">
    <property type="protein sequence ID" value="MFC3229214.1"/>
    <property type="molecule type" value="Genomic_DNA"/>
</dbReference>
<dbReference type="Proteomes" id="UP001595528">
    <property type="component" value="Unassembled WGS sequence"/>
</dbReference>
<protein>
    <recommendedName>
        <fullName evidence="1">Extradiol ring-cleavage dioxygenase class III enzyme subunit B domain-containing protein</fullName>
    </recommendedName>
</protein>
<keyword evidence="3" id="KW-1185">Reference proteome</keyword>
<dbReference type="InterPro" id="IPR004183">
    <property type="entry name" value="Xdiol_dOase_suB"/>
</dbReference>
<accession>A0ABV7L3V4</accession>
<evidence type="ECO:0000259" key="1">
    <source>
        <dbReference type="Pfam" id="PF02900"/>
    </source>
</evidence>
<dbReference type="Pfam" id="PF02900">
    <property type="entry name" value="LigB"/>
    <property type="match status" value="1"/>
</dbReference>
<dbReference type="SUPFAM" id="SSF53213">
    <property type="entry name" value="LigB-like"/>
    <property type="match status" value="1"/>
</dbReference>
<organism evidence="2 3">
    <name type="scientific">Marinibaculum pumilum</name>
    <dbReference type="NCBI Taxonomy" id="1766165"/>
    <lineage>
        <taxon>Bacteria</taxon>
        <taxon>Pseudomonadati</taxon>
        <taxon>Pseudomonadota</taxon>
        <taxon>Alphaproteobacteria</taxon>
        <taxon>Rhodospirillales</taxon>
        <taxon>Rhodospirillaceae</taxon>
        <taxon>Marinibaculum</taxon>
    </lineage>
</organism>
<evidence type="ECO:0000313" key="2">
    <source>
        <dbReference type="EMBL" id="MFC3229214.1"/>
    </source>
</evidence>
<sequence>MAKITLGIGTSHTPMLMSTPEDWRLNFPGRDSERPQRTKDGALISFAELEKVADPRAAASLTAESVAARHQRAQDGIARLAEVIEKAGLDSLVIVGDDQEEMYHADNLPSFLIYWGESIPNVPRHTFAPGDAWFKAAQARYYDNPPRDYPVDAALAEHLIRALNAAEFDVSSARTVAEGQGEGHAFGFVHKRLVNGQALPVVPVFINTYYPPNQPSPRRCYNLGRAIRQAIESFPEDRKVGILASGGLSHFTVDEDLDKEIIRAMREKDAKALTGLPLNKLEAGSSEIRNWICAAGALEGLDMQWVDYIPGYRTKAGTGTGICFAWWG</sequence>
<feature type="domain" description="Extradiol ring-cleavage dioxygenase class III enzyme subunit B" evidence="1">
    <location>
        <begin position="71"/>
        <end position="305"/>
    </location>
</feature>
<evidence type="ECO:0000313" key="3">
    <source>
        <dbReference type="Proteomes" id="UP001595528"/>
    </source>
</evidence>
<comment type="caution">
    <text evidence="2">The sequence shown here is derived from an EMBL/GenBank/DDBJ whole genome shotgun (WGS) entry which is preliminary data.</text>
</comment>
<name>A0ABV7L3V4_9PROT</name>